<dbReference type="Proteomes" id="UP000654918">
    <property type="component" value="Unassembled WGS sequence"/>
</dbReference>
<dbReference type="SUPFAM" id="SSF53335">
    <property type="entry name" value="S-adenosyl-L-methionine-dependent methyltransferases"/>
    <property type="match status" value="1"/>
</dbReference>
<feature type="compositionally biased region" description="Low complexity" evidence="2">
    <location>
        <begin position="14"/>
        <end position="71"/>
    </location>
</feature>
<accession>A0A8H6JWM0</accession>
<dbReference type="EMBL" id="WIGO01000278">
    <property type="protein sequence ID" value="KAF6820046.1"/>
    <property type="molecule type" value="Genomic_DNA"/>
</dbReference>
<keyword evidence="4" id="KW-1185">Reference proteome</keyword>
<comment type="caution">
    <text evidence="3">The sequence shown here is derived from an EMBL/GenBank/DDBJ whole genome shotgun (WGS) entry which is preliminary data.</text>
</comment>
<dbReference type="PANTHER" id="PTHR43591">
    <property type="entry name" value="METHYLTRANSFERASE"/>
    <property type="match status" value="1"/>
</dbReference>
<feature type="region of interest" description="Disordered" evidence="2">
    <location>
        <begin position="1"/>
        <end position="93"/>
    </location>
</feature>
<evidence type="ECO:0000256" key="1">
    <source>
        <dbReference type="ARBA" id="ARBA00038158"/>
    </source>
</evidence>
<feature type="compositionally biased region" description="Polar residues" evidence="2">
    <location>
        <begin position="82"/>
        <end position="93"/>
    </location>
</feature>
<evidence type="ECO:0000313" key="4">
    <source>
        <dbReference type="Proteomes" id="UP000654918"/>
    </source>
</evidence>
<dbReference type="InterPro" id="IPR029063">
    <property type="entry name" value="SAM-dependent_MTases_sf"/>
</dbReference>
<proteinExistence type="inferred from homology"/>
<gene>
    <name evidence="3" type="ORF">CPLU01_12874</name>
</gene>
<evidence type="ECO:0000313" key="3">
    <source>
        <dbReference type="EMBL" id="KAF6820046.1"/>
    </source>
</evidence>
<dbReference type="GO" id="GO:0008168">
    <property type="term" value="F:methyltransferase activity"/>
    <property type="evidence" value="ECO:0007669"/>
    <property type="project" value="TreeGrafter"/>
</dbReference>
<dbReference type="AlphaFoldDB" id="A0A8H6JWM0"/>
<dbReference type="CDD" id="cd02440">
    <property type="entry name" value="AdoMet_MTases"/>
    <property type="match status" value="1"/>
</dbReference>
<dbReference type="PANTHER" id="PTHR43591:SF105">
    <property type="entry name" value="METHYLTRANSFERASE DOMAIN-CONTAINING PROTEIN-RELATED"/>
    <property type="match status" value="1"/>
</dbReference>
<evidence type="ECO:0000256" key="2">
    <source>
        <dbReference type="SAM" id="MobiDB-lite"/>
    </source>
</evidence>
<comment type="similarity">
    <text evidence="1">Belongs to the methyltransferase superfamily. LaeA methyltransferase family.</text>
</comment>
<dbReference type="Gene3D" id="3.40.50.150">
    <property type="entry name" value="Vaccinia Virus protein VP39"/>
    <property type="match status" value="1"/>
</dbReference>
<protein>
    <submittedName>
        <fullName evidence="3">UMTA protein</fullName>
    </submittedName>
</protein>
<sequence>MQDSKQSATPPAGESDSAVPAVPAASTTPAAAAPDTPAATTPAAPSAEAATSPPPAAATEPAVAPIVPDPAVVDDEDDRDSLTGSESVATGSTASLAESITEYRRIHGRTYTQKTDYWGPNDERQNEGLDLAHYWETLLYGDKLFLSPIGDNPGKVLDLGTGTGIWAIDFADEFPSADVTGVDVSPIQPSWVPPNCKFQIDDVEQPWTYSYKFDFIHLRHMEACISDWPAFYKQIFDNLNPGGYFEIKDIDIEYRSQALGDDLPEDHIFRRWGKVFYEAADRLGKSLWQSRGKERIANALRDAGFVDVFQRTYPVPIGAWPKDPTLREVGICNLEFQDQSLEGFSMFMLTQIMGWERMESLVFVAECRKAFKDATLQPILNL</sequence>
<dbReference type="Pfam" id="PF13489">
    <property type="entry name" value="Methyltransf_23"/>
    <property type="match status" value="1"/>
</dbReference>
<name>A0A8H6JWM0_9PEZI</name>
<organism evidence="3 4">
    <name type="scientific">Colletotrichum plurivorum</name>
    <dbReference type="NCBI Taxonomy" id="2175906"/>
    <lineage>
        <taxon>Eukaryota</taxon>
        <taxon>Fungi</taxon>
        <taxon>Dikarya</taxon>
        <taxon>Ascomycota</taxon>
        <taxon>Pezizomycotina</taxon>
        <taxon>Sordariomycetes</taxon>
        <taxon>Hypocreomycetidae</taxon>
        <taxon>Glomerellales</taxon>
        <taxon>Glomerellaceae</taxon>
        <taxon>Colletotrichum</taxon>
        <taxon>Colletotrichum orchidearum species complex</taxon>
    </lineage>
</organism>
<reference evidence="3" key="1">
    <citation type="journal article" date="2020" name="Phytopathology">
        <title>Genome Sequence Resources of Colletotrichum truncatum, C. plurivorum, C. musicola, and C. sojae: Four Species Pathogenic to Soybean (Glycine max).</title>
        <authorList>
            <person name="Rogerio F."/>
            <person name="Boufleur T.R."/>
            <person name="Ciampi-Guillardi M."/>
            <person name="Sukno S.A."/>
            <person name="Thon M.R."/>
            <person name="Massola Junior N.S."/>
            <person name="Baroncelli R."/>
        </authorList>
    </citation>
    <scope>NUCLEOTIDE SEQUENCE</scope>
    <source>
        <strain evidence="3">LFN00145</strain>
    </source>
</reference>